<reference evidence="10 11" key="1">
    <citation type="submission" date="2019-11" db="EMBL/GenBank/DDBJ databases">
        <title>Comparative genomics of hydrocarbon-degrading Desulfosarcina strains.</title>
        <authorList>
            <person name="Watanabe M."/>
            <person name="Kojima H."/>
            <person name="Fukui M."/>
        </authorList>
    </citation>
    <scope>NUCLEOTIDE SEQUENCE [LARGE SCALE GENOMIC DNA]</scope>
    <source>
        <strain evidence="10 11">PP31</strain>
    </source>
</reference>
<feature type="transmembrane region" description="Helical" evidence="8">
    <location>
        <begin position="54"/>
        <end position="73"/>
    </location>
</feature>
<evidence type="ECO:0000313" key="10">
    <source>
        <dbReference type="EMBL" id="BBO76353.1"/>
    </source>
</evidence>
<keyword evidence="5 8" id="KW-0067">ATP-binding</keyword>
<evidence type="ECO:0000259" key="9">
    <source>
        <dbReference type="PROSITE" id="PS50042"/>
    </source>
</evidence>
<feature type="transmembrane region" description="Helical" evidence="8">
    <location>
        <begin position="391"/>
        <end position="412"/>
    </location>
</feature>
<dbReference type="PANTHER" id="PTHR24567:SF74">
    <property type="entry name" value="HTH-TYPE TRANSCRIPTIONAL REGULATOR ARCR"/>
    <property type="match status" value="1"/>
</dbReference>
<dbReference type="CDD" id="cd00038">
    <property type="entry name" value="CAP_ED"/>
    <property type="match status" value="1"/>
</dbReference>
<name>A0A5K7Z922_9BACT</name>
<dbReference type="Proteomes" id="UP000427769">
    <property type="component" value="Chromosome"/>
</dbReference>
<dbReference type="InterPro" id="IPR018490">
    <property type="entry name" value="cNMP-bd_dom_sf"/>
</dbReference>
<keyword evidence="6 8" id="KW-1133">Transmembrane helix</keyword>
<comment type="similarity">
    <text evidence="8">Belongs to the ADP/ATP translocase tlc family.</text>
</comment>
<dbReference type="InterPro" id="IPR000595">
    <property type="entry name" value="cNMP-bd_dom"/>
</dbReference>
<feature type="transmembrane region" description="Helical" evidence="8">
    <location>
        <begin position="146"/>
        <end position="172"/>
    </location>
</feature>
<dbReference type="KEGG" id="dwd:DSCW_37700"/>
<keyword evidence="7 8" id="KW-0472">Membrane</keyword>
<dbReference type="Pfam" id="PF03219">
    <property type="entry name" value="TLC"/>
    <property type="match status" value="1"/>
</dbReference>
<gene>
    <name evidence="10" type="ORF">DSCW_37700</name>
</gene>
<dbReference type="PANTHER" id="PTHR24567">
    <property type="entry name" value="CRP FAMILY TRANSCRIPTIONAL REGULATORY PROTEIN"/>
    <property type="match status" value="1"/>
</dbReference>
<dbReference type="InterPro" id="IPR036259">
    <property type="entry name" value="MFS_trans_sf"/>
</dbReference>
<dbReference type="GO" id="GO:0016020">
    <property type="term" value="C:membrane"/>
    <property type="evidence" value="ECO:0007669"/>
    <property type="project" value="UniProtKB-SubCell"/>
</dbReference>
<dbReference type="SMART" id="SM00100">
    <property type="entry name" value="cNMP"/>
    <property type="match status" value="1"/>
</dbReference>
<feature type="transmembrane region" description="Helical" evidence="8">
    <location>
        <begin position="233"/>
        <end position="253"/>
    </location>
</feature>
<dbReference type="GO" id="GO:0005524">
    <property type="term" value="F:ATP binding"/>
    <property type="evidence" value="ECO:0007669"/>
    <property type="project" value="UniProtKB-KW"/>
</dbReference>
<dbReference type="EMBL" id="AP021875">
    <property type="protein sequence ID" value="BBO76353.1"/>
    <property type="molecule type" value="Genomic_DNA"/>
</dbReference>
<dbReference type="SUPFAM" id="SSF51206">
    <property type="entry name" value="cAMP-binding domain-like"/>
    <property type="match status" value="1"/>
</dbReference>
<feature type="transmembrane region" description="Helical" evidence="8">
    <location>
        <begin position="365"/>
        <end position="385"/>
    </location>
</feature>
<sequence>MTIQQKIGRWFNVHGEETGLFLWTMALLFLLRSSGIFLNNYAETAFLKRYGVEYMPIVNMINAVVTFFVMGVMTGFMTRLPGARLLSRLFVFCGLSIGAIRAVIPFGIDLIYPALFMLKSQYEVLLALLFWNLANDLFNTRQSKRLFPLITAGGVVGQILGSFATPLVARWLHLDNLLLLYMITALAGAWAVQAMGRRYPTLLFQQNKKGESKKGSSMIEEFKTVLPLMKSSVLVKILIVLTFMPNVVIPIMNYQFNFAVNEQFATESGLIEFFGYFRGVLNIVSLIILLFVGKLYDRFGLSVALMFHPFNYLLVFIIFLFRFDAVGAMYARMSSNIIRTTINIPATAVVTGLFPESYRAMIRPFLRGTVVRIGLFLGSGLILLSDTLFHPRYLSLVAMPFVLVWLIAPFVLKRRYAGILLDLIADDQMDLRSLNADELQQVFRDSEVQQRLVERFRRESGENLLWIGQLLRSISVPNLDSHLLALLPQEPSLKTRLGLIDLLSGKAGPEAVEPFTNMIDGAEPDLIVAMIEAGQRMSVDAMVPFYQAVTASELPLDMKARALGALHRSDPGQFAPEIEKWLQSIENESLFAGIIAAGASRDARFAERLKDLLVRSDDDAIRLLILDSLRWISVSDINPLVEIHMKAPDSRMRKAALELFRIVDEAALKTIIPLLGDEEAGVADLARDKIRNADYQNSLRLIKSLSLPGKKVREALFDLLSEMSVKDFDVFRFVQIQARTCYQLAVQARGVRQLPFHPLQQLLAVHLDERIYFTLQTTLRVLTVQDPAGRMQKISRGLFSDEQRQRANSLEAMDDILDKSLSRLLVPFLEDTDRDGRIDRLKKLFPDEPIEMTTDSLINALLVSRNWVTLLLTLTLVRQNEVSFRITATLQNLAVHANPYVSRTAKEILEPRADLPLSQEAAMETTTISLTDKILHLKNIEIFSDLSINELAAVASVTEVAHFNAGETVFEEGTRGDTLYLVLEGEVAVVKECRPERAIELDSIGAGEYFGEMALFGDHRRSATIQAKNPARFLVLHKQELQEIVREFPQIALHVCRVLSMRIRRLHGKISDQVC</sequence>
<dbReference type="OrthoDB" id="5409634at2"/>
<keyword evidence="3 8" id="KW-0812">Transmembrane</keyword>
<dbReference type="Gene3D" id="2.60.120.10">
    <property type="entry name" value="Jelly Rolls"/>
    <property type="match status" value="1"/>
</dbReference>
<feature type="domain" description="Cyclic nucleotide-binding" evidence="9">
    <location>
        <begin position="942"/>
        <end position="1045"/>
    </location>
</feature>
<evidence type="ECO:0000256" key="2">
    <source>
        <dbReference type="ARBA" id="ARBA00022448"/>
    </source>
</evidence>
<feature type="transmembrane region" description="Helical" evidence="8">
    <location>
        <begin position="110"/>
        <end position="134"/>
    </location>
</feature>
<keyword evidence="11" id="KW-1185">Reference proteome</keyword>
<evidence type="ECO:0000256" key="8">
    <source>
        <dbReference type="RuleBase" id="RU363121"/>
    </source>
</evidence>
<evidence type="ECO:0000256" key="5">
    <source>
        <dbReference type="ARBA" id="ARBA00022840"/>
    </source>
</evidence>
<dbReference type="PROSITE" id="PS50042">
    <property type="entry name" value="CNMP_BINDING_3"/>
    <property type="match status" value="1"/>
</dbReference>
<dbReference type="GO" id="GO:0005471">
    <property type="term" value="F:ATP:ADP antiporter activity"/>
    <property type="evidence" value="ECO:0007669"/>
    <property type="project" value="InterPro"/>
</dbReference>
<evidence type="ECO:0000256" key="1">
    <source>
        <dbReference type="ARBA" id="ARBA00004141"/>
    </source>
</evidence>
<dbReference type="PROSITE" id="PS00889">
    <property type="entry name" value="CNMP_BINDING_2"/>
    <property type="match status" value="1"/>
</dbReference>
<accession>A0A5K7Z922</accession>
<evidence type="ECO:0000256" key="6">
    <source>
        <dbReference type="ARBA" id="ARBA00022989"/>
    </source>
</evidence>
<protein>
    <recommendedName>
        <fullName evidence="8">ADP,ATP carrier protein</fullName>
    </recommendedName>
</protein>
<feature type="transmembrane region" description="Helical" evidence="8">
    <location>
        <begin position="20"/>
        <end position="42"/>
    </location>
</feature>
<dbReference type="Gene3D" id="1.20.1250.20">
    <property type="entry name" value="MFS general substrate transporter like domains"/>
    <property type="match status" value="1"/>
</dbReference>
<feature type="transmembrane region" description="Helical" evidence="8">
    <location>
        <begin position="85"/>
        <end position="104"/>
    </location>
</feature>
<dbReference type="SUPFAM" id="SSF48371">
    <property type="entry name" value="ARM repeat"/>
    <property type="match status" value="2"/>
</dbReference>
<dbReference type="GO" id="GO:0003700">
    <property type="term" value="F:DNA-binding transcription factor activity"/>
    <property type="evidence" value="ECO:0007669"/>
    <property type="project" value="TreeGrafter"/>
</dbReference>
<keyword evidence="4 8" id="KW-0547">Nucleotide-binding</keyword>
<dbReference type="InterPro" id="IPR004667">
    <property type="entry name" value="ADP_ATP_car_bac_type"/>
</dbReference>
<dbReference type="AlphaFoldDB" id="A0A5K7Z922"/>
<feature type="transmembrane region" description="Helical" evidence="8">
    <location>
        <begin position="273"/>
        <end position="292"/>
    </location>
</feature>
<dbReference type="InterPro" id="IPR018488">
    <property type="entry name" value="cNMP-bd_CS"/>
</dbReference>
<organism evidence="10 11">
    <name type="scientific">Desulfosarcina widdelii</name>
    <dbReference type="NCBI Taxonomy" id="947919"/>
    <lineage>
        <taxon>Bacteria</taxon>
        <taxon>Pseudomonadati</taxon>
        <taxon>Thermodesulfobacteriota</taxon>
        <taxon>Desulfobacteria</taxon>
        <taxon>Desulfobacterales</taxon>
        <taxon>Desulfosarcinaceae</taxon>
        <taxon>Desulfosarcina</taxon>
    </lineage>
</organism>
<evidence type="ECO:0000256" key="4">
    <source>
        <dbReference type="ARBA" id="ARBA00022741"/>
    </source>
</evidence>
<dbReference type="GO" id="GO:0005829">
    <property type="term" value="C:cytosol"/>
    <property type="evidence" value="ECO:0007669"/>
    <property type="project" value="TreeGrafter"/>
</dbReference>
<dbReference type="SUPFAM" id="SSF103473">
    <property type="entry name" value="MFS general substrate transporter"/>
    <property type="match status" value="1"/>
</dbReference>
<evidence type="ECO:0000256" key="7">
    <source>
        <dbReference type="ARBA" id="ARBA00023136"/>
    </source>
</evidence>
<feature type="transmembrane region" description="Helical" evidence="8">
    <location>
        <begin position="178"/>
        <end position="196"/>
    </location>
</feature>
<dbReference type="InterPro" id="IPR050397">
    <property type="entry name" value="Env_Response_Regulators"/>
</dbReference>
<keyword evidence="2 8" id="KW-0813">Transport</keyword>
<evidence type="ECO:0000313" key="11">
    <source>
        <dbReference type="Proteomes" id="UP000427769"/>
    </source>
</evidence>
<dbReference type="RefSeq" id="WP_155305185.1">
    <property type="nucleotide sequence ID" value="NZ_AP021875.1"/>
</dbReference>
<comment type="subcellular location">
    <subcellularLocation>
        <location evidence="1 8">Membrane</location>
        <topology evidence="1 8">Multi-pass membrane protein</topology>
    </subcellularLocation>
</comment>
<dbReference type="CDD" id="cd06174">
    <property type="entry name" value="MFS"/>
    <property type="match status" value="1"/>
</dbReference>
<dbReference type="InterPro" id="IPR016024">
    <property type="entry name" value="ARM-type_fold"/>
</dbReference>
<dbReference type="InterPro" id="IPR014710">
    <property type="entry name" value="RmlC-like_jellyroll"/>
</dbReference>
<proteinExistence type="inferred from homology"/>
<evidence type="ECO:0000256" key="3">
    <source>
        <dbReference type="ARBA" id="ARBA00022692"/>
    </source>
</evidence>
<dbReference type="Pfam" id="PF00027">
    <property type="entry name" value="cNMP_binding"/>
    <property type="match status" value="1"/>
</dbReference>
<feature type="transmembrane region" description="Helical" evidence="8">
    <location>
        <begin position="299"/>
        <end position="321"/>
    </location>
</feature>